<evidence type="ECO:0000256" key="4">
    <source>
        <dbReference type="ARBA" id="ARBA00023136"/>
    </source>
</evidence>
<evidence type="ECO:0000313" key="8">
    <source>
        <dbReference type="Proteomes" id="UP000828390"/>
    </source>
</evidence>
<evidence type="ECO:0000256" key="5">
    <source>
        <dbReference type="SAM" id="MobiDB-lite"/>
    </source>
</evidence>
<feature type="compositionally biased region" description="Basic and acidic residues" evidence="5">
    <location>
        <begin position="9"/>
        <end position="18"/>
    </location>
</feature>
<dbReference type="InterPro" id="IPR018499">
    <property type="entry name" value="Tetraspanin/Peripherin"/>
</dbReference>
<gene>
    <name evidence="7" type="ORF">DPMN_081119</name>
</gene>
<comment type="caution">
    <text evidence="7">The sequence shown here is derived from an EMBL/GenBank/DDBJ whole genome shotgun (WGS) entry which is preliminary data.</text>
</comment>
<keyword evidence="3 6" id="KW-1133">Transmembrane helix</keyword>
<dbReference type="Proteomes" id="UP000828390">
    <property type="component" value="Unassembled WGS sequence"/>
</dbReference>
<keyword evidence="2 6" id="KW-0812">Transmembrane</keyword>
<dbReference type="Pfam" id="PF00335">
    <property type="entry name" value="Tetraspanin"/>
    <property type="match status" value="1"/>
</dbReference>
<name>A0A9D3Y8E6_DREPO</name>
<evidence type="ECO:0008006" key="9">
    <source>
        <dbReference type="Google" id="ProtNLM"/>
    </source>
</evidence>
<evidence type="ECO:0000256" key="2">
    <source>
        <dbReference type="ARBA" id="ARBA00022692"/>
    </source>
</evidence>
<keyword evidence="4 6" id="KW-0472">Membrane</keyword>
<feature type="transmembrane region" description="Helical" evidence="6">
    <location>
        <begin position="316"/>
        <end position="339"/>
    </location>
</feature>
<feature type="compositionally biased region" description="Basic residues" evidence="5">
    <location>
        <begin position="19"/>
        <end position="35"/>
    </location>
</feature>
<dbReference type="PRINTS" id="PR00259">
    <property type="entry name" value="TMFOUR"/>
</dbReference>
<dbReference type="EMBL" id="JAIWYP010000016">
    <property type="protein sequence ID" value="KAH3693679.1"/>
    <property type="molecule type" value="Genomic_DNA"/>
</dbReference>
<keyword evidence="8" id="KW-1185">Reference proteome</keyword>
<feature type="transmembrane region" description="Helical" evidence="6">
    <location>
        <begin position="158"/>
        <end position="183"/>
    </location>
</feature>
<evidence type="ECO:0000256" key="1">
    <source>
        <dbReference type="ARBA" id="ARBA00004141"/>
    </source>
</evidence>
<dbReference type="AlphaFoldDB" id="A0A9D3Y8E6"/>
<proteinExistence type="predicted"/>
<reference evidence="7" key="2">
    <citation type="submission" date="2020-11" db="EMBL/GenBank/DDBJ databases">
        <authorList>
            <person name="McCartney M.A."/>
            <person name="Auch B."/>
            <person name="Kono T."/>
            <person name="Mallez S."/>
            <person name="Becker A."/>
            <person name="Gohl D.M."/>
            <person name="Silverstein K.A.T."/>
            <person name="Koren S."/>
            <person name="Bechman K.B."/>
            <person name="Herman A."/>
            <person name="Abrahante J.E."/>
            <person name="Garbe J."/>
        </authorList>
    </citation>
    <scope>NUCLEOTIDE SEQUENCE</scope>
    <source>
        <strain evidence="7">Duluth1</strain>
        <tissue evidence="7">Whole animal</tissue>
    </source>
</reference>
<protein>
    <recommendedName>
        <fullName evidence="9">Tetraspanin</fullName>
    </recommendedName>
</protein>
<comment type="subcellular location">
    <subcellularLocation>
        <location evidence="1">Membrane</location>
        <topology evidence="1">Multi-pass membrane protein</topology>
    </subcellularLocation>
</comment>
<dbReference type="GO" id="GO:0005886">
    <property type="term" value="C:plasma membrane"/>
    <property type="evidence" value="ECO:0007669"/>
    <property type="project" value="TreeGrafter"/>
</dbReference>
<feature type="transmembrane region" description="Helical" evidence="6">
    <location>
        <begin position="128"/>
        <end position="151"/>
    </location>
</feature>
<reference evidence="7" key="1">
    <citation type="journal article" date="2019" name="bioRxiv">
        <title>The Genome of the Zebra Mussel, Dreissena polymorpha: A Resource for Invasive Species Research.</title>
        <authorList>
            <person name="McCartney M.A."/>
            <person name="Auch B."/>
            <person name="Kono T."/>
            <person name="Mallez S."/>
            <person name="Zhang Y."/>
            <person name="Obille A."/>
            <person name="Becker A."/>
            <person name="Abrahante J.E."/>
            <person name="Garbe J."/>
            <person name="Badalamenti J.P."/>
            <person name="Herman A."/>
            <person name="Mangelson H."/>
            <person name="Liachko I."/>
            <person name="Sullivan S."/>
            <person name="Sone E.D."/>
            <person name="Koren S."/>
            <person name="Silverstein K.A.T."/>
            <person name="Beckman K.B."/>
            <person name="Gohl D.M."/>
        </authorList>
    </citation>
    <scope>NUCLEOTIDE SEQUENCE</scope>
    <source>
        <strain evidence="7">Duluth1</strain>
        <tissue evidence="7">Whole animal</tissue>
    </source>
</reference>
<evidence type="ECO:0000256" key="6">
    <source>
        <dbReference type="SAM" id="Phobius"/>
    </source>
</evidence>
<dbReference type="SUPFAM" id="SSF48652">
    <property type="entry name" value="Tetraspanin"/>
    <property type="match status" value="1"/>
</dbReference>
<accession>A0A9D3Y8E6</accession>
<feature type="region of interest" description="Disordered" evidence="5">
    <location>
        <begin position="1"/>
        <end position="57"/>
    </location>
</feature>
<feature type="transmembrane region" description="Helical" evidence="6">
    <location>
        <begin position="88"/>
        <end position="108"/>
    </location>
</feature>
<dbReference type="PANTHER" id="PTHR19282">
    <property type="entry name" value="TETRASPANIN"/>
    <property type="match status" value="1"/>
</dbReference>
<organism evidence="7 8">
    <name type="scientific">Dreissena polymorpha</name>
    <name type="common">Zebra mussel</name>
    <name type="synonym">Mytilus polymorpha</name>
    <dbReference type="NCBI Taxonomy" id="45954"/>
    <lineage>
        <taxon>Eukaryota</taxon>
        <taxon>Metazoa</taxon>
        <taxon>Spiralia</taxon>
        <taxon>Lophotrochozoa</taxon>
        <taxon>Mollusca</taxon>
        <taxon>Bivalvia</taxon>
        <taxon>Autobranchia</taxon>
        <taxon>Heteroconchia</taxon>
        <taxon>Euheterodonta</taxon>
        <taxon>Imparidentia</taxon>
        <taxon>Neoheterodontei</taxon>
        <taxon>Myida</taxon>
        <taxon>Dreissenoidea</taxon>
        <taxon>Dreissenidae</taxon>
        <taxon>Dreissena</taxon>
    </lineage>
</organism>
<evidence type="ECO:0000256" key="3">
    <source>
        <dbReference type="ARBA" id="ARBA00022989"/>
    </source>
</evidence>
<dbReference type="PANTHER" id="PTHR19282:SF544">
    <property type="entry name" value="TETRASPANIN"/>
    <property type="match status" value="1"/>
</dbReference>
<dbReference type="Gene3D" id="1.10.1450.10">
    <property type="entry name" value="Tetraspanin"/>
    <property type="match status" value="1"/>
</dbReference>
<dbReference type="InterPro" id="IPR008952">
    <property type="entry name" value="Tetraspanin_EC2_sf"/>
</dbReference>
<sequence>MAGPGTSIMEEKELESKKDKRKPPKTLPKPKRSRQFSRDGSLTPLNRKNHEDGYGFPRYPGHGTRSMSIRSQPEDPCYTCLRTTVHCYNIIILIIGLGVLGIGIWLLVAEFSAREVSVLIGTNFLELATYLMVGAGGAIALLAFCGCCGTMREDKCVLAFYGATLLVTIFALIASSTLAFLSLGMTVAMKNDMQETLSYKYGVDLRKNSENRLITDAWDSLQRSFECCGPHGDANSTSSWAFYKLHSQWYTQTNMRAPYVPESCCRDGNKAICTGIETINGAPTRGPPMDKLYVHNDFLYTEGCYDKVLDNMRRNVYILGGVASIVPLLLIIGIIVVFCMCCKVRKDEFEEEQDI</sequence>
<evidence type="ECO:0000313" key="7">
    <source>
        <dbReference type="EMBL" id="KAH3693679.1"/>
    </source>
</evidence>